<evidence type="ECO:0000313" key="9">
    <source>
        <dbReference type="Proteomes" id="UP000219453"/>
    </source>
</evidence>
<dbReference type="InterPro" id="IPR051214">
    <property type="entry name" value="GH32_Enzymes"/>
</dbReference>
<dbReference type="Gene3D" id="2.60.120.560">
    <property type="entry name" value="Exo-inulinase, domain 1"/>
    <property type="match status" value="1"/>
</dbReference>
<dbReference type="GO" id="GO:0004564">
    <property type="term" value="F:beta-fructofuranosidase activity"/>
    <property type="evidence" value="ECO:0007669"/>
    <property type="project" value="UniProtKB-EC"/>
</dbReference>
<feature type="region of interest" description="Disordered" evidence="5">
    <location>
        <begin position="642"/>
        <end position="661"/>
    </location>
</feature>
<dbReference type="InterPro" id="IPR013189">
    <property type="entry name" value="Glyco_hydro_32_C"/>
</dbReference>
<dbReference type="AlphaFoldDB" id="A0A285P564"/>
<dbReference type="SMART" id="SM00640">
    <property type="entry name" value="Glyco_32"/>
    <property type="match status" value="1"/>
</dbReference>
<evidence type="ECO:0000256" key="4">
    <source>
        <dbReference type="ARBA" id="ARBA00023295"/>
    </source>
</evidence>
<sequence length="741" mass="81053">MQVEDEELKDSPRLGFLTSGELTDEQRAALDAARETATVDRVLLDELADGISLSSFDVLWWHRDSPLSGDTLPAGAADAVTSYLDDGGGLLLSLYGLTAVEALEIDPRSPDLVDETYKPVHKWGQRPAGFLIGSRFTEDTVFDYCDGTRVHTQPSRSEASPQVAYEKQVPKHGTVLASATVGDEDIPQENSVIGWQVGAGTAVGIGQHFSFDGVPSEYRAPLQNVLRGAIERVAEGETAAYARPRTGEELAQIRADLQDDPHRPSYHFAPPANWMNDPNGLVKHDGEYHLFYQYNPAGPYHGSIHWGHAVSEDLVHWEDRSVALEPDVGGPDQHGCWSGCTVLDDDGVPTFVYTGGDGRDQLPCLARAADSDLNSWVKSERNPIIDEPPEQPTILSNDDWNAEFRDHDVWKQDGTWYHLIGSGTEDGGGTALLYRSDDLLDWSYVGPILIGDREEDGPIWECPELLDFGDRQMLQVSNYDKVAYFLGTFDGESFDREDSGTLDHGNYYAAQSISDGGDRYLSWGWIREDRSDSAQWDAGWSGVMSVPRSLSLSADGSLEVRPAEEIARLRDDRTAVDGQVLAPDEPLLCDEASGDALEIKLEFELGDADAFELVVARSDDGEERTPIRYTDDDQLIVDRDDSSLSDAASAEPQSIDEAPQTDDGVVNLRVLVDASVVEVFVNGRTCVSSRIYPTRPDSTGVALRAIGGNVDLHSGDVWTLNQAAVRNSEAEASFGTEAGLD</sequence>
<dbReference type="Pfam" id="PF08244">
    <property type="entry name" value="Glyco_hydro_32C"/>
    <property type="match status" value="1"/>
</dbReference>
<keyword evidence="3" id="KW-0378">Hydrolase</keyword>
<dbReference type="InterPro" id="IPR001362">
    <property type="entry name" value="Glyco_hydro_32"/>
</dbReference>
<evidence type="ECO:0000256" key="2">
    <source>
        <dbReference type="ARBA" id="ARBA00012758"/>
    </source>
</evidence>
<dbReference type="InterPro" id="IPR013320">
    <property type="entry name" value="ConA-like_dom_sf"/>
</dbReference>
<dbReference type="InterPro" id="IPR013148">
    <property type="entry name" value="Glyco_hydro_32_N"/>
</dbReference>
<dbReference type="EMBL" id="OBEJ01000004">
    <property type="protein sequence ID" value="SNZ16855.1"/>
    <property type="molecule type" value="Genomic_DNA"/>
</dbReference>
<evidence type="ECO:0000313" key="8">
    <source>
        <dbReference type="EMBL" id="SNZ16855.1"/>
    </source>
</evidence>
<dbReference type="RefSeq" id="WP_245838556.1">
    <property type="nucleotide sequence ID" value="NZ_OBEJ01000004.1"/>
</dbReference>
<keyword evidence="4" id="KW-0326">Glycosidase</keyword>
<proteinExistence type="inferred from homology"/>
<gene>
    <name evidence="8" type="ORF">SAMN06269185_2786</name>
</gene>
<dbReference type="PANTHER" id="PTHR43101:SF1">
    <property type="entry name" value="BETA-FRUCTOSIDASE"/>
    <property type="match status" value="1"/>
</dbReference>
<evidence type="ECO:0000259" key="7">
    <source>
        <dbReference type="Pfam" id="PF08244"/>
    </source>
</evidence>
<dbReference type="Pfam" id="PF00251">
    <property type="entry name" value="Glyco_hydro_32N"/>
    <property type="match status" value="1"/>
</dbReference>
<dbReference type="SUPFAM" id="SSF49899">
    <property type="entry name" value="Concanavalin A-like lectins/glucanases"/>
    <property type="match status" value="1"/>
</dbReference>
<dbReference type="InterPro" id="IPR018053">
    <property type="entry name" value="Glyco_hydro_32_AS"/>
</dbReference>
<feature type="domain" description="Glycosyl hydrolase family 32 N-terminal" evidence="6">
    <location>
        <begin position="267"/>
        <end position="558"/>
    </location>
</feature>
<keyword evidence="9" id="KW-1185">Reference proteome</keyword>
<evidence type="ECO:0000259" key="6">
    <source>
        <dbReference type="Pfam" id="PF00251"/>
    </source>
</evidence>
<organism evidence="8 9">
    <name type="scientific">Natronoarchaeum philippinense</name>
    <dbReference type="NCBI Taxonomy" id="558529"/>
    <lineage>
        <taxon>Archaea</taxon>
        <taxon>Methanobacteriati</taxon>
        <taxon>Methanobacteriota</taxon>
        <taxon>Stenosarchaea group</taxon>
        <taxon>Halobacteria</taxon>
        <taxon>Halobacteriales</taxon>
        <taxon>Natronoarchaeaceae</taxon>
    </lineage>
</organism>
<dbReference type="Gene3D" id="2.115.10.20">
    <property type="entry name" value="Glycosyl hydrolase domain, family 43"/>
    <property type="match status" value="1"/>
</dbReference>
<name>A0A285P564_NATPI</name>
<reference evidence="8 9" key="1">
    <citation type="submission" date="2017-09" db="EMBL/GenBank/DDBJ databases">
        <authorList>
            <person name="Ehlers B."/>
            <person name="Leendertz F.H."/>
        </authorList>
    </citation>
    <scope>NUCLEOTIDE SEQUENCE [LARGE SCALE GENOMIC DNA]</scope>
    <source>
        <strain evidence="8 9">DSM 27208</strain>
    </source>
</reference>
<dbReference type="EC" id="3.2.1.26" evidence="2"/>
<dbReference type="CDD" id="cd08996">
    <property type="entry name" value="GH32_FFase"/>
    <property type="match status" value="1"/>
</dbReference>
<accession>A0A285P564</accession>
<dbReference type="Proteomes" id="UP000219453">
    <property type="component" value="Unassembled WGS sequence"/>
</dbReference>
<dbReference type="InterPro" id="IPR023296">
    <property type="entry name" value="Glyco_hydro_beta-prop_sf"/>
</dbReference>
<evidence type="ECO:0000256" key="5">
    <source>
        <dbReference type="SAM" id="MobiDB-lite"/>
    </source>
</evidence>
<protein>
    <recommendedName>
        <fullName evidence="2">beta-fructofuranosidase</fullName>
        <ecNumber evidence="2">3.2.1.26</ecNumber>
    </recommendedName>
</protein>
<comment type="similarity">
    <text evidence="1">Belongs to the glycosyl hydrolase 32 family.</text>
</comment>
<dbReference type="PANTHER" id="PTHR43101">
    <property type="entry name" value="BETA-FRUCTOSIDASE"/>
    <property type="match status" value="1"/>
</dbReference>
<dbReference type="SUPFAM" id="SSF75005">
    <property type="entry name" value="Arabinanase/levansucrase/invertase"/>
    <property type="match status" value="1"/>
</dbReference>
<evidence type="ECO:0000256" key="3">
    <source>
        <dbReference type="ARBA" id="ARBA00022801"/>
    </source>
</evidence>
<evidence type="ECO:0000256" key="1">
    <source>
        <dbReference type="ARBA" id="ARBA00009902"/>
    </source>
</evidence>
<dbReference type="GO" id="GO:0005975">
    <property type="term" value="P:carbohydrate metabolic process"/>
    <property type="evidence" value="ECO:0007669"/>
    <property type="project" value="InterPro"/>
</dbReference>
<dbReference type="PROSITE" id="PS00609">
    <property type="entry name" value="GLYCOSYL_HYDROL_F32"/>
    <property type="match status" value="1"/>
</dbReference>
<feature type="domain" description="Glycosyl hydrolase family 32 C-terminal" evidence="7">
    <location>
        <begin position="586"/>
        <end position="718"/>
    </location>
</feature>